<keyword evidence="2" id="KW-1185">Reference proteome</keyword>
<organism evidence="1 2">
    <name type="scientific">Trichomonas vaginalis (strain ATCC PRA-98 / G3)</name>
    <dbReference type="NCBI Taxonomy" id="412133"/>
    <lineage>
        <taxon>Eukaryota</taxon>
        <taxon>Metamonada</taxon>
        <taxon>Parabasalia</taxon>
        <taxon>Trichomonadida</taxon>
        <taxon>Trichomonadidae</taxon>
        <taxon>Trichomonas</taxon>
    </lineage>
</organism>
<dbReference type="AlphaFoldDB" id="A2H7R0"/>
<dbReference type="KEGG" id="tva:4731953"/>
<dbReference type="RefSeq" id="XP_001287487.1">
    <property type="nucleotide sequence ID" value="XM_001287486.1"/>
</dbReference>
<sequence length="116" mass="13171">MTKLIKPTISKLMIPMKSFHGVLIPGSSQLAGASVVAQGGTLANPFKLTKDELNKMDTPQAQNLPRIITREEMIKMMQERIKNNKPRKPRRYGYAVMMERRTQKGSASRRDVVEEE</sequence>
<dbReference type="EMBL" id="DS127956">
    <property type="protein sequence ID" value="EAX74557.1"/>
    <property type="molecule type" value="Genomic_DNA"/>
</dbReference>
<evidence type="ECO:0000313" key="1">
    <source>
        <dbReference type="EMBL" id="EAX74557.1"/>
    </source>
</evidence>
<name>A2H7R0_TRIV3</name>
<dbReference type="VEuPathDB" id="TrichDB:TVAGG3_0506880"/>
<dbReference type="InParanoid" id="A2H7R0"/>
<proteinExistence type="predicted"/>
<dbReference type="SMR" id="A2H7R0"/>
<protein>
    <submittedName>
        <fullName evidence="1">Uncharacterized protein</fullName>
    </submittedName>
</protein>
<accession>A2H7R0</accession>
<dbReference type="VEuPathDB" id="TrichDB:TVAG_104080"/>
<evidence type="ECO:0000313" key="2">
    <source>
        <dbReference type="Proteomes" id="UP000001542"/>
    </source>
</evidence>
<gene>
    <name evidence="1" type="ORF">TVAG_104080</name>
</gene>
<reference evidence="1" key="2">
    <citation type="journal article" date="2007" name="Science">
        <title>Draft genome sequence of the sexually transmitted pathogen Trichomonas vaginalis.</title>
        <authorList>
            <person name="Carlton J.M."/>
            <person name="Hirt R.P."/>
            <person name="Silva J.C."/>
            <person name="Delcher A.L."/>
            <person name="Schatz M."/>
            <person name="Zhao Q."/>
            <person name="Wortman J.R."/>
            <person name="Bidwell S.L."/>
            <person name="Alsmark U.C.M."/>
            <person name="Besteiro S."/>
            <person name="Sicheritz-Ponten T."/>
            <person name="Noel C.J."/>
            <person name="Dacks J.B."/>
            <person name="Foster P.G."/>
            <person name="Simillion C."/>
            <person name="Van de Peer Y."/>
            <person name="Miranda-Saavedra D."/>
            <person name="Barton G.J."/>
            <person name="Westrop G.D."/>
            <person name="Mueller S."/>
            <person name="Dessi D."/>
            <person name="Fiori P.L."/>
            <person name="Ren Q."/>
            <person name="Paulsen I."/>
            <person name="Zhang H."/>
            <person name="Bastida-Corcuera F.D."/>
            <person name="Simoes-Barbosa A."/>
            <person name="Brown M.T."/>
            <person name="Hayes R.D."/>
            <person name="Mukherjee M."/>
            <person name="Okumura C.Y."/>
            <person name="Schneider R."/>
            <person name="Smith A.J."/>
            <person name="Vanacova S."/>
            <person name="Villalvazo M."/>
            <person name="Haas B.J."/>
            <person name="Pertea M."/>
            <person name="Feldblyum T.V."/>
            <person name="Utterback T.R."/>
            <person name="Shu C.L."/>
            <person name="Osoegawa K."/>
            <person name="de Jong P.J."/>
            <person name="Hrdy I."/>
            <person name="Horvathova L."/>
            <person name="Zubacova Z."/>
            <person name="Dolezal P."/>
            <person name="Malik S.B."/>
            <person name="Logsdon J.M. Jr."/>
            <person name="Henze K."/>
            <person name="Gupta A."/>
            <person name="Wang C.C."/>
            <person name="Dunne R.L."/>
            <person name="Upcroft J.A."/>
            <person name="Upcroft P."/>
            <person name="White O."/>
            <person name="Salzberg S.L."/>
            <person name="Tang P."/>
            <person name="Chiu C.-H."/>
            <person name="Lee Y.-S."/>
            <person name="Embley T.M."/>
            <person name="Coombs G.H."/>
            <person name="Mottram J.C."/>
            <person name="Tachezy J."/>
            <person name="Fraser-Liggett C.M."/>
            <person name="Johnson P.J."/>
        </authorList>
    </citation>
    <scope>NUCLEOTIDE SEQUENCE [LARGE SCALE GENOMIC DNA]</scope>
    <source>
        <strain evidence="1">G3</strain>
    </source>
</reference>
<dbReference type="Proteomes" id="UP000001542">
    <property type="component" value="Unassembled WGS sequence"/>
</dbReference>
<reference evidence="1" key="1">
    <citation type="submission" date="2006-10" db="EMBL/GenBank/DDBJ databases">
        <authorList>
            <person name="Amadeo P."/>
            <person name="Zhao Q."/>
            <person name="Wortman J."/>
            <person name="Fraser-Liggett C."/>
            <person name="Carlton J."/>
        </authorList>
    </citation>
    <scope>NUCLEOTIDE SEQUENCE</scope>
    <source>
        <strain evidence="1">G3</strain>
    </source>
</reference>